<accession>A0ABW1AVQ6</accession>
<keyword evidence="4" id="KW-1185">Reference proteome</keyword>
<feature type="domain" description="TniQ" evidence="2">
    <location>
        <begin position="21"/>
        <end position="160"/>
    </location>
</feature>
<organism evidence="3 4">
    <name type="scientific">Thauera sinica</name>
    <dbReference type="NCBI Taxonomy" id="2665146"/>
    <lineage>
        <taxon>Bacteria</taxon>
        <taxon>Pseudomonadati</taxon>
        <taxon>Pseudomonadota</taxon>
        <taxon>Betaproteobacteria</taxon>
        <taxon>Rhodocyclales</taxon>
        <taxon>Zoogloeaceae</taxon>
        <taxon>Thauera</taxon>
    </lineage>
</organism>
<sequence length="432" mass="47318">MIVEDAVRLVGRTLHPRWLQRPTILPDELAHSYALRVLVLNEADSLESLIAAVSADGVVDPKVPKAQFLAWVADVDVSEFLRFHTLAPFQQAFTCGATPHSHGENRESHLRYEALRVKVPSFRICDACKQEDLAYWGFPIIRVSHHIPGVEWCEKHAQPLISTGFDTRHISRIQRFSWTAAPSDSTEWPGPQNEVVERYAAISTALMARCESMPVRQASGIIAARAKQQGLRRALTGKRKILSDLVLETAPRDWIARLLPSFLSQKTRPGVFAASLDGVMKPATICRPEAYAVALAALYSDADEALSDLTNAQEAPESLKVRAKRSRPSGSKPAGAHTATEVAEAYFRSNFSNAAMAKLLGGSCTWIRSLLVRLNLPPASLIGKARNRAALMSFKAGANIDSACTSAGASVTDLVDLLRFDLDLLVPLIRRG</sequence>
<dbReference type="InterPro" id="IPR009492">
    <property type="entry name" value="TniQ"/>
</dbReference>
<comment type="caution">
    <text evidence="3">The sequence shown here is derived from an EMBL/GenBank/DDBJ whole genome shotgun (WGS) entry which is preliminary data.</text>
</comment>
<dbReference type="Pfam" id="PF06527">
    <property type="entry name" value="TniQ"/>
    <property type="match status" value="1"/>
</dbReference>
<evidence type="ECO:0000259" key="2">
    <source>
        <dbReference type="Pfam" id="PF06527"/>
    </source>
</evidence>
<gene>
    <name evidence="3" type="ORF">ACFPTN_17785</name>
</gene>
<dbReference type="RefSeq" id="WP_157748567.1">
    <property type="nucleotide sequence ID" value="NZ_JBHSOG010000093.1"/>
</dbReference>
<protein>
    <submittedName>
        <fullName evidence="3">TniQ family protein</fullName>
    </submittedName>
</protein>
<evidence type="ECO:0000256" key="1">
    <source>
        <dbReference type="SAM" id="MobiDB-lite"/>
    </source>
</evidence>
<evidence type="ECO:0000313" key="3">
    <source>
        <dbReference type="EMBL" id="MFC5771235.1"/>
    </source>
</evidence>
<name>A0ABW1AVQ6_9RHOO</name>
<feature type="region of interest" description="Disordered" evidence="1">
    <location>
        <begin position="317"/>
        <end position="337"/>
    </location>
</feature>
<dbReference type="EMBL" id="JBHSOG010000093">
    <property type="protein sequence ID" value="MFC5771235.1"/>
    <property type="molecule type" value="Genomic_DNA"/>
</dbReference>
<dbReference type="Proteomes" id="UP001595974">
    <property type="component" value="Unassembled WGS sequence"/>
</dbReference>
<evidence type="ECO:0000313" key="4">
    <source>
        <dbReference type="Proteomes" id="UP001595974"/>
    </source>
</evidence>
<reference evidence="4" key="1">
    <citation type="journal article" date="2019" name="Int. J. Syst. Evol. Microbiol.">
        <title>The Global Catalogue of Microorganisms (GCM) 10K type strain sequencing project: providing services to taxonomists for standard genome sequencing and annotation.</title>
        <authorList>
            <consortium name="The Broad Institute Genomics Platform"/>
            <consortium name="The Broad Institute Genome Sequencing Center for Infectious Disease"/>
            <person name="Wu L."/>
            <person name="Ma J."/>
        </authorList>
    </citation>
    <scope>NUCLEOTIDE SEQUENCE [LARGE SCALE GENOMIC DNA]</scope>
    <source>
        <strain evidence="4">SHR3</strain>
    </source>
</reference>
<proteinExistence type="predicted"/>